<gene>
    <name evidence="1" type="ORF">FHR20_000048</name>
</gene>
<dbReference type="RefSeq" id="WP_167297709.1">
    <property type="nucleotide sequence ID" value="NZ_JAASQV010000001.1"/>
</dbReference>
<accession>A0A7X5ZTJ0</accession>
<name>A0A7X5ZTJ0_9SPHN</name>
<comment type="caution">
    <text evidence="1">The sequence shown here is derived from an EMBL/GenBank/DDBJ whole genome shotgun (WGS) entry which is preliminary data.</text>
</comment>
<reference evidence="1 2" key="1">
    <citation type="submission" date="2020-03" db="EMBL/GenBank/DDBJ databases">
        <title>Genomic Encyclopedia of Type Strains, Phase IV (KMG-IV): sequencing the most valuable type-strain genomes for metagenomic binning, comparative biology and taxonomic classification.</title>
        <authorList>
            <person name="Goeker M."/>
        </authorList>
    </citation>
    <scope>NUCLEOTIDE SEQUENCE [LARGE SCALE GENOMIC DNA]</scope>
    <source>
        <strain evidence="1 2">DSM 4733</strain>
    </source>
</reference>
<protein>
    <submittedName>
        <fullName evidence="1">Uncharacterized protein</fullName>
    </submittedName>
</protein>
<dbReference type="Proteomes" id="UP000564677">
    <property type="component" value="Unassembled WGS sequence"/>
</dbReference>
<sequence length="79" mass="8615">MSQPVSRFLHPFDIARHPSLEPEVKRAILARWASDRSAVAGKPALRKPPGARRAVPVDHVLAALRSLDEAQGTNAATRQ</sequence>
<dbReference type="EMBL" id="JAASQV010000001">
    <property type="protein sequence ID" value="NIJ63117.1"/>
    <property type="molecule type" value="Genomic_DNA"/>
</dbReference>
<dbReference type="AlphaFoldDB" id="A0A7X5ZTJ0"/>
<organism evidence="1 2">
    <name type="scientific">Sphingomonas leidyi</name>
    <dbReference type="NCBI Taxonomy" id="68569"/>
    <lineage>
        <taxon>Bacteria</taxon>
        <taxon>Pseudomonadati</taxon>
        <taxon>Pseudomonadota</taxon>
        <taxon>Alphaproteobacteria</taxon>
        <taxon>Sphingomonadales</taxon>
        <taxon>Sphingomonadaceae</taxon>
        <taxon>Sphingomonas</taxon>
    </lineage>
</organism>
<evidence type="ECO:0000313" key="2">
    <source>
        <dbReference type="Proteomes" id="UP000564677"/>
    </source>
</evidence>
<proteinExistence type="predicted"/>
<evidence type="ECO:0000313" key="1">
    <source>
        <dbReference type="EMBL" id="NIJ63117.1"/>
    </source>
</evidence>
<keyword evidence="2" id="KW-1185">Reference proteome</keyword>